<dbReference type="InParanoid" id="A0A2P5FRZ4"/>
<dbReference type="Proteomes" id="UP000237000">
    <property type="component" value="Unassembled WGS sequence"/>
</dbReference>
<comment type="caution">
    <text evidence="1">The sequence shown here is derived from an EMBL/GenBank/DDBJ whole genome shotgun (WGS) entry which is preliminary data.</text>
</comment>
<organism evidence="1 2">
    <name type="scientific">Trema orientale</name>
    <name type="common">Charcoal tree</name>
    <name type="synonym">Celtis orientalis</name>
    <dbReference type="NCBI Taxonomy" id="63057"/>
    <lineage>
        <taxon>Eukaryota</taxon>
        <taxon>Viridiplantae</taxon>
        <taxon>Streptophyta</taxon>
        <taxon>Embryophyta</taxon>
        <taxon>Tracheophyta</taxon>
        <taxon>Spermatophyta</taxon>
        <taxon>Magnoliopsida</taxon>
        <taxon>eudicotyledons</taxon>
        <taxon>Gunneridae</taxon>
        <taxon>Pentapetalae</taxon>
        <taxon>rosids</taxon>
        <taxon>fabids</taxon>
        <taxon>Rosales</taxon>
        <taxon>Cannabaceae</taxon>
        <taxon>Trema</taxon>
    </lineage>
</organism>
<evidence type="ECO:0000313" key="1">
    <source>
        <dbReference type="EMBL" id="POO00524.1"/>
    </source>
</evidence>
<gene>
    <name evidence="1" type="ORF">TorRG33x02_035980</name>
</gene>
<dbReference type="OrthoDB" id="10446834at2759"/>
<keyword evidence="2" id="KW-1185">Reference proteome</keyword>
<evidence type="ECO:0000313" key="2">
    <source>
        <dbReference type="Proteomes" id="UP000237000"/>
    </source>
</evidence>
<proteinExistence type="predicted"/>
<dbReference type="AlphaFoldDB" id="A0A2P5FRZ4"/>
<name>A0A2P5FRZ4_TREOI</name>
<accession>A0A2P5FRZ4</accession>
<reference evidence="2" key="1">
    <citation type="submission" date="2016-06" db="EMBL/GenBank/DDBJ databases">
        <title>Parallel loss of symbiosis genes in relatives of nitrogen-fixing non-legume Parasponia.</title>
        <authorList>
            <person name="Van Velzen R."/>
            <person name="Holmer R."/>
            <person name="Bu F."/>
            <person name="Rutten L."/>
            <person name="Van Zeijl A."/>
            <person name="Liu W."/>
            <person name="Santuari L."/>
            <person name="Cao Q."/>
            <person name="Sharma T."/>
            <person name="Shen D."/>
            <person name="Roswanjaya Y."/>
            <person name="Wardhani T."/>
            <person name="Kalhor M.S."/>
            <person name="Jansen J."/>
            <person name="Van den Hoogen J."/>
            <person name="Gungor B."/>
            <person name="Hartog M."/>
            <person name="Hontelez J."/>
            <person name="Verver J."/>
            <person name="Yang W.-C."/>
            <person name="Schijlen E."/>
            <person name="Repin R."/>
            <person name="Schilthuizen M."/>
            <person name="Schranz E."/>
            <person name="Heidstra R."/>
            <person name="Miyata K."/>
            <person name="Fedorova E."/>
            <person name="Kohlen W."/>
            <person name="Bisseling T."/>
            <person name="Smit S."/>
            <person name="Geurts R."/>
        </authorList>
    </citation>
    <scope>NUCLEOTIDE SEQUENCE [LARGE SCALE GENOMIC DNA]</scope>
    <source>
        <strain evidence="2">cv. RG33-2</strain>
    </source>
</reference>
<sequence length="92" mass="10181">MEKMIKISNDTKLMLEMVNERFAGAKVELAQAHKVIDIVKHSDLFKVAYVATGHLISLSLDQIMMGPDDDDEVNYSIISKASIGNVTNPMSN</sequence>
<dbReference type="EMBL" id="JXTC01000012">
    <property type="protein sequence ID" value="POO00524.1"/>
    <property type="molecule type" value="Genomic_DNA"/>
</dbReference>
<protein>
    <submittedName>
        <fullName evidence="1">Uncharacterized protein</fullName>
    </submittedName>
</protein>